<sequence length="432" mass="48124">MGVAANESISGADLWWMVCKPALAGLLDHAGTYTAQEKEQQLAFFKKHVAPWLGSQPLSDGSCAVNPIDAISPLEASLNLRSTGKPIVRYQFEPLRATREGHDALENKFGLNSVKKLLSEIEPEIQHVDLGWAEQFCQSLFPSSMEEMKRVLERSRTELPAPLDHALTFNMALDLKGGGRHLKVYMFPMAKNLATGRERDARDAGLDAVRGLKPYGDRLTPAVDFLDDYWDRCPDKLTLDMIGLDCIDPSNARIKIYAHLSERNSWQVVRDIVTFGGKATDPERLQSLDILHSIWGLLRNEHDGGRDDFDKPLRHPSSFLGSVMFSFEIIPGRHVPEVKVYLPMWQYAPSDGHIAKNLVMVFNKLGWNQAAKDYTSSLRRTFPGADLDSSSSVVHSNVSFAFSAKTGPYMSVYYAVSGKATRRHDKADSGTA</sequence>
<organism evidence="4 5">
    <name type="scientific">Pyricularia oryzae</name>
    <name type="common">Rice blast fungus</name>
    <name type="synonym">Magnaporthe oryzae</name>
    <dbReference type="NCBI Taxonomy" id="318829"/>
    <lineage>
        <taxon>Eukaryota</taxon>
        <taxon>Fungi</taxon>
        <taxon>Dikarya</taxon>
        <taxon>Ascomycota</taxon>
        <taxon>Pezizomycotina</taxon>
        <taxon>Sordariomycetes</taxon>
        <taxon>Sordariomycetidae</taxon>
        <taxon>Magnaporthales</taxon>
        <taxon>Pyriculariaceae</taxon>
        <taxon>Pyricularia</taxon>
    </lineage>
</organism>
<evidence type="ECO:0000256" key="3">
    <source>
        <dbReference type="PIRSR" id="PIRSR000509-1"/>
    </source>
</evidence>
<gene>
    <name evidence="4" type="ORF">PoMZ_13564</name>
</gene>
<feature type="binding site" evidence="3">
    <location>
        <position position="75"/>
    </location>
    <ligand>
        <name>L-tryptophan</name>
        <dbReference type="ChEBI" id="CHEBI:57912"/>
    </ligand>
</feature>
<evidence type="ECO:0000256" key="1">
    <source>
        <dbReference type="ARBA" id="ARBA00010209"/>
    </source>
</evidence>
<dbReference type="PANTHER" id="PTHR40627:SF5">
    <property type="entry name" value="INDOLE PRENYLTRANSFERASE TDIB"/>
    <property type="match status" value="1"/>
</dbReference>
<evidence type="ECO:0000313" key="4">
    <source>
        <dbReference type="EMBL" id="QBZ66581.1"/>
    </source>
</evidence>
<dbReference type="PIRSF" id="PIRSF000509">
    <property type="entry name" value="Trp_DMAT"/>
    <property type="match status" value="1"/>
</dbReference>
<evidence type="ECO:0000256" key="2">
    <source>
        <dbReference type="ARBA" id="ARBA00022679"/>
    </source>
</evidence>
<keyword evidence="2" id="KW-0808">Transferase</keyword>
<dbReference type="SFLD" id="SFLDS00036">
    <property type="entry name" value="Aromatic_Prenyltransferase"/>
    <property type="match status" value="1"/>
</dbReference>
<evidence type="ECO:0008006" key="6">
    <source>
        <dbReference type="Google" id="ProtNLM"/>
    </source>
</evidence>
<feature type="binding site" evidence="3">
    <location>
        <position position="183"/>
    </location>
    <ligand>
        <name>dimethylallyl diphosphate</name>
        <dbReference type="ChEBI" id="CHEBI:57623"/>
    </ligand>
</feature>
<reference evidence="4 5" key="1">
    <citation type="journal article" date="2019" name="Mol. Biol. Evol.">
        <title>Blast fungal genomes show frequent chromosomal changes, gene gains and losses, and effector gene turnover.</title>
        <authorList>
            <person name="Gomez Luciano L.B."/>
            <person name="Jason Tsai I."/>
            <person name="Chuma I."/>
            <person name="Tosa Y."/>
            <person name="Chen Y.H."/>
            <person name="Li J.Y."/>
            <person name="Li M.Y."/>
            <person name="Jade Lu M.Y."/>
            <person name="Nakayashiki H."/>
            <person name="Li W.H."/>
        </authorList>
    </citation>
    <scope>NUCLEOTIDE SEQUENCE [LARGE SCALE GENOMIC DNA]</scope>
    <source>
        <strain evidence="4">MZ5-1-6</strain>
    </source>
</reference>
<feature type="binding site" evidence="3">
    <location>
        <position position="89"/>
    </location>
    <ligand>
        <name>L-tryptophan</name>
        <dbReference type="ChEBI" id="CHEBI:57912"/>
    </ligand>
</feature>
<dbReference type="GO" id="GO:0009820">
    <property type="term" value="P:alkaloid metabolic process"/>
    <property type="evidence" value="ECO:0007669"/>
    <property type="project" value="InterPro"/>
</dbReference>
<feature type="binding site" evidence="3">
    <location>
        <position position="185"/>
    </location>
    <ligand>
        <name>dimethylallyl diphosphate</name>
        <dbReference type="ChEBI" id="CHEBI:57623"/>
    </ligand>
</feature>
<feature type="binding site" evidence="3">
    <location>
        <position position="257"/>
    </location>
    <ligand>
        <name>dimethylallyl diphosphate</name>
        <dbReference type="ChEBI" id="CHEBI:57623"/>
    </ligand>
</feature>
<dbReference type="AlphaFoldDB" id="A0A4P7NVP2"/>
<dbReference type="InterPro" id="IPR012148">
    <property type="entry name" value="ABBA_DMATS-like"/>
</dbReference>
<protein>
    <recommendedName>
        <fullName evidence="6">Aromatic prenyltransferase</fullName>
    </recommendedName>
</protein>
<comment type="similarity">
    <text evidence="1">Belongs to the tryptophan dimethylallyltransferase family.</text>
</comment>
<dbReference type="EMBL" id="CP034210">
    <property type="protein sequence ID" value="QBZ66581.1"/>
    <property type="molecule type" value="Genomic_DNA"/>
</dbReference>
<feature type="binding site" evidence="3">
    <location>
        <position position="255"/>
    </location>
    <ligand>
        <name>dimethylallyl diphosphate</name>
        <dbReference type="ChEBI" id="CHEBI:57623"/>
    </ligand>
</feature>
<dbReference type="SFLD" id="SFLDG01162">
    <property type="entry name" value="I"/>
    <property type="match status" value="1"/>
</dbReference>
<dbReference type="GO" id="GO:0016765">
    <property type="term" value="F:transferase activity, transferring alkyl or aryl (other than methyl) groups"/>
    <property type="evidence" value="ECO:0007669"/>
    <property type="project" value="InterPro"/>
</dbReference>
<dbReference type="NCBIfam" id="TIGR03429">
    <property type="entry name" value="arom_pren_DMATS"/>
    <property type="match status" value="1"/>
</dbReference>
<evidence type="ECO:0000313" key="5">
    <source>
        <dbReference type="Proteomes" id="UP000294847"/>
    </source>
</evidence>
<dbReference type="Pfam" id="PF11991">
    <property type="entry name" value="Trp_DMAT"/>
    <property type="match status" value="1"/>
</dbReference>
<name>A0A4P7NVP2_PYROR</name>
<dbReference type="Proteomes" id="UP000294847">
    <property type="component" value="Chromosome 7"/>
</dbReference>
<feature type="binding site" evidence="3">
    <location>
        <position position="341"/>
    </location>
    <ligand>
        <name>dimethylallyl diphosphate</name>
        <dbReference type="ChEBI" id="CHEBI:57623"/>
    </ligand>
</feature>
<dbReference type="CDD" id="cd13929">
    <property type="entry name" value="PT-DMATS_CymD"/>
    <property type="match status" value="1"/>
</dbReference>
<feature type="binding site" evidence="3">
    <location>
        <position position="413"/>
    </location>
    <ligand>
        <name>dimethylallyl diphosphate</name>
        <dbReference type="ChEBI" id="CHEBI:57623"/>
    </ligand>
</feature>
<proteinExistence type="inferred from homology"/>
<dbReference type="InterPro" id="IPR033964">
    <property type="entry name" value="ABBA"/>
</dbReference>
<dbReference type="InterPro" id="IPR017795">
    <property type="entry name" value="ABBA_NscD-like"/>
</dbReference>
<feature type="binding site" evidence="3">
    <location>
        <position position="409"/>
    </location>
    <ligand>
        <name>dimethylallyl diphosphate</name>
        <dbReference type="ChEBI" id="CHEBI:57623"/>
    </ligand>
</feature>
<dbReference type="PANTHER" id="PTHR40627">
    <property type="entry name" value="INDOLE PRENYLTRANSFERASE TDIB-RELATED"/>
    <property type="match status" value="1"/>
</dbReference>
<feature type="binding site" evidence="3">
    <location>
        <position position="253"/>
    </location>
    <ligand>
        <name>dimethylallyl diphosphate</name>
        <dbReference type="ChEBI" id="CHEBI:57623"/>
    </ligand>
</feature>
<accession>A0A4P7NVP2</accession>